<dbReference type="InterPro" id="IPR008844">
    <property type="entry name" value="Spore_GerAC-like"/>
</dbReference>
<organism evidence="11 12">
    <name type="scientific">Peribacillus deserti</name>
    <dbReference type="NCBI Taxonomy" id="673318"/>
    <lineage>
        <taxon>Bacteria</taxon>
        <taxon>Bacillati</taxon>
        <taxon>Bacillota</taxon>
        <taxon>Bacilli</taxon>
        <taxon>Bacillales</taxon>
        <taxon>Bacillaceae</taxon>
        <taxon>Peribacillus</taxon>
    </lineage>
</organism>
<comment type="caution">
    <text evidence="11">The sequence shown here is derived from an EMBL/GenBank/DDBJ whole genome shotgun (WGS) entry which is preliminary data.</text>
</comment>
<dbReference type="InterPro" id="IPR038501">
    <property type="entry name" value="Spore_GerAC_C_sf"/>
</dbReference>
<evidence type="ECO:0000256" key="5">
    <source>
        <dbReference type="ARBA" id="ARBA00023136"/>
    </source>
</evidence>
<protein>
    <submittedName>
        <fullName evidence="11">Spore germination protein KC</fullName>
    </submittedName>
</protein>
<evidence type="ECO:0000256" key="8">
    <source>
        <dbReference type="SAM" id="SignalP"/>
    </source>
</evidence>
<dbReference type="RefSeq" id="WP_204538997.1">
    <property type="nucleotide sequence ID" value="NZ_JAFBFI010000002.1"/>
</dbReference>
<dbReference type="InterPro" id="IPR046953">
    <property type="entry name" value="Spore_GerAC-like_C"/>
</dbReference>
<comment type="subcellular location">
    <subcellularLocation>
        <location evidence="1">Membrane</location>
        <topology evidence="1">Lipid-anchor</topology>
    </subcellularLocation>
</comment>
<evidence type="ECO:0000256" key="2">
    <source>
        <dbReference type="ARBA" id="ARBA00007886"/>
    </source>
</evidence>
<evidence type="ECO:0000259" key="9">
    <source>
        <dbReference type="Pfam" id="PF05504"/>
    </source>
</evidence>
<evidence type="ECO:0000256" key="7">
    <source>
        <dbReference type="ARBA" id="ARBA00023288"/>
    </source>
</evidence>
<dbReference type="Pfam" id="PF05504">
    <property type="entry name" value="Spore_GerAC"/>
    <property type="match status" value="1"/>
</dbReference>
<keyword evidence="6" id="KW-0564">Palmitate</keyword>
<dbReference type="PANTHER" id="PTHR35789">
    <property type="entry name" value="SPORE GERMINATION PROTEIN B3"/>
    <property type="match status" value="1"/>
</dbReference>
<keyword evidence="3" id="KW-0309">Germination</keyword>
<keyword evidence="7" id="KW-0449">Lipoprotein</keyword>
<feature type="chain" id="PRO_5046505945" evidence="8">
    <location>
        <begin position="21"/>
        <end position="401"/>
    </location>
</feature>
<dbReference type="EMBL" id="JAFBFI010000002">
    <property type="protein sequence ID" value="MBM7691466.1"/>
    <property type="molecule type" value="Genomic_DNA"/>
</dbReference>
<evidence type="ECO:0000313" key="11">
    <source>
        <dbReference type="EMBL" id="MBM7691466.1"/>
    </source>
</evidence>
<accession>A0ABS2QGQ0</accession>
<dbReference type="NCBIfam" id="TIGR02887">
    <property type="entry name" value="spore_ger_x_C"/>
    <property type="match status" value="1"/>
</dbReference>
<dbReference type="PANTHER" id="PTHR35789:SF1">
    <property type="entry name" value="SPORE GERMINATION PROTEIN B3"/>
    <property type="match status" value="1"/>
</dbReference>
<name>A0ABS2QGQ0_9BACI</name>
<reference evidence="11 12" key="1">
    <citation type="submission" date="2021-01" db="EMBL/GenBank/DDBJ databases">
        <title>Genomic Encyclopedia of Type Strains, Phase IV (KMG-IV): sequencing the most valuable type-strain genomes for metagenomic binning, comparative biology and taxonomic classification.</title>
        <authorList>
            <person name="Goeker M."/>
        </authorList>
    </citation>
    <scope>NUCLEOTIDE SEQUENCE [LARGE SCALE GENOMIC DNA]</scope>
    <source>
        <strain evidence="11 12">DSM 105482</strain>
    </source>
</reference>
<evidence type="ECO:0000259" key="10">
    <source>
        <dbReference type="Pfam" id="PF25198"/>
    </source>
</evidence>
<evidence type="ECO:0000256" key="1">
    <source>
        <dbReference type="ARBA" id="ARBA00004635"/>
    </source>
</evidence>
<keyword evidence="12" id="KW-1185">Reference proteome</keyword>
<sequence>MKKILLAPMLIMVLCLSGCWDYRELADVTVVTGIAVDKTQNNKYKLTVEGINAQELNNRTAAGYAPSIVYSLSGNSIAELTQKMNIGFSRNLIYSHMRILIISETAAREGITEFIDFLERDREIRDDFRLIISRRTSAAQILKTTYPFQKSSSLKLFKQMDSFRRNWGGNPSVQLNDVVNALTSPAVQPVMEAVTIQGKASKGPSVENMKKVTPDALVVLDSLGIFREGKLIGFLPLNDSRYYVWLRGKLDHTAFSIECRKQNNNFITLRAYNNKSKITGHLEDGKAAFKVKLQLEGFLDSNHCGKDLNKVETYKEYEKLAEKYIEKEMKLSINKVQKKYKIDVYGFGEYLYRNDYKNFKTVEHNWDNVFKNAKVEVDAKVKLRRTALRTKSFISETKAKH</sequence>
<evidence type="ECO:0000256" key="3">
    <source>
        <dbReference type="ARBA" id="ARBA00022544"/>
    </source>
</evidence>
<dbReference type="InterPro" id="IPR057336">
    <property type="entry name" value="GerAC_N"/>
</dbReference>
<feature type="domain" description="Spore germination GerAC-like C-terminal" evidence="9">
    <location>
        <begin position="223"/>
        <end position="386"/>
    </location>
</feature>
<gene>
    <name evidence="11" type="ORF">JOC77_000871</name>
</gene>
<comment type="similarity">
    <text evidence="2">Belongs to the GerABKC lipoprotein family.</text>
</comment>
<proteinExistence type="inferred from homology"/>
<dbReference type="Gene3D" id="3.30.300.210">
    <property type="entry name" value="Nutrient germinant receptor protein C, domain 3"/>
    <property type="match status" value="1"/>
</dbReference>
<evidence type="ECO:0000313" key="12">
    <source>
        <dbReference type="Proteomes" id="UP000823486"/>
    </source>
</evidence>
<feature type="signal peptide" evidence="8">
    <location>
        <begin position="1"/>
        <end position="20"/>
    </location>
</feature>
<evidence type="ECO:0000256" key="6">
    <source>
        <dbReference type="ARBA" id="ARBA00023139"/>
    </source>
</evidence>
<dbReference type="Pfam" id="PF25198">
    <property type="entry name" value="Spore_GerAC_N"/>
    <property type="match status" value="1"/>
</dbReference>
<keyword evidence="4 8" id="KW-0732">Signal</keyword>
<evidence type="ECO:0000256" key="4">
    <source>
        <dbReference type="ARBA" id="ARBA00022729"/>
    </source>
</evidence>
<feature type="domain" description="Spore germination protein N-terminal" evidence="10">
    <location>
        <begin position="21"/>
        <end position="195"/>
    </location>
</feature>
<keyword evidence="5" id="KW-0472">Membrane</keyword>
<dbReference type="Proteomes" id="UP000823486">
    <property type="component" value="Unassembled WGS sequence"/>
</dbReference>